<evidence type="ECO:0000256" key="1">
    <source>
        <dbReference type="SAM" id="MobiDB-lite"/>
    </source>
</evidence>
<accession>A0ABS7BA70</accession>
<organism evidence="2 3">
    <name type="scientific">Actinoplanes hulinensis</name>
    <dbReference type="NCBI Taxonomy" id="1144547"/>
    <lineage>
        <taxon>Bacteria</taxon>
        <taxon>Bacillati</taxon>
        <taxon>Actinomycetota</taxon>
        <taxon>Actinomycetes</taxon>
        <taxon>Micromonosporales</taxon>
        <taxon>Micromonosporaceae</taxon>
        <taxon>Actinoplanes</taxon>
    </lineage>
</organism>
<feature type="compositionally biased region" description="Low complexity" evidence="1">
    <location>
        <begin position="33"/>
        <end position="66"/>
    </location>
</feature>
<evidence type="ECO:0008006" key="4">
    <source>
        <dbReference type="Google" id="ProtNLM"/>
    </source>
</evidence>
<sequence>MRRTILALAVATLVTGCANTPQTVAGEARPAGVASPSPSVSPSTSKPAPSSSPSASSSSTPSSTKSAALVFGPTGVGKLKIGMSVADAVAIGELKSSDVPEEGCGYSAVKVAKPKVAKVTYSTDRGIVAIPAWGRIATPEGIRIGSTLAQVKAAYPDFEWRTIGDVPEEDLGADDSGDAYSGRDDEYQNVHYRFRFNKGKLTDLDLEHDEPACYE</sequence>
<dbReference type="Proteomes" id="UP001519863">
    <property type="component" value="Unassembled WGS sequence"/>
</dbReference>
<gene>
    <name evidence="2" type="ORF">KZ829_29160</name>
</gene>
<name>A0ABS7BA70_9ACTN</name>
<protein>
    <recommendedName>
        <fullName evidence="4">Lipoprotein</fullName>
    </recommendedName>
</protein>
<comment type="caution">
    <text evidence="2">The sequence shown here is derived from an EMBL/GenBank/DDBJ whole genome shotgun (WGS) entry which is preliminary data.</text>
</comment>
<evidence type="ECO:0000313" key="3">
    <source>
        <dbReference type="Proteomes" id="UP001519863"/>
    </source>
</evidence>
<evidence type="ECO:0000313" key="2">
    <source>
        <dbReference type="EMBL" id="MBW6437812.1"/>
    </source>
</evidence>
<proteinExistence type="predicted"/>
<reference evidence="2 3" key="1">
    <citation type="journal article" date="2013" name="Antonie Van Leeuwenhoek">
        <title>Actinoplanes hulinensis sp. nov., a novel actinomycete isolated from soybean root (Glycine max (L.) Merr).</title>
        <authorList>
            <person name="Shen Y."/>
            <person name="Liu C."/>
            <person name="Wang X."/>
            <person name="Zhao J."/>
            <person name="Jia F."/>
            <person name="Zhang Y."/>
            <person name="Wang L."/>
            <person name="Yang D."/>
            <person name="Xiang W."/>
        </authorList>
    </citation>
    <scope>NUCLEOTIDE SEQUENCE [LARGE SCALE GENOMIC DNA]</scope>
    <source>
        <strain evidence="2 3">NEAU-M9</strain>
    </source>
</reference>
<dbReference type="EMBL" id="JAHXZI010000016">
    <property type="protein sequence ID" value="MBW6437812.1"/>
    <property type="molecule type" value="Genomic_DNA"/>
</dbReference>
<feature type="region of interest" description="Disordered" evidence="1">
    <location>
        <begin position="25"/>
        <end position="66"/>
    </location>
</feature>
<dbReference type="PROSITE" id="PS51257">
    <property type="entry name" value="PROKAR_LIPOPROTEIN"/>
    <property type="match status" value="1"/>
</dbReference>
<keyword evidence="3" id="KW-1185">Reference proteome</keyword>